<dbReference type="AlphaFoldDB" id="A0AAV9HAS3"/>
<organism evidence="2 3">
    <name type="scientific">Cladorrhinum samala</name>
    <dbReference type="NCBI Taxonomy" id="585594"/>
    <lineage>
        <taxon>Eukaryota</taxon>
        <taxon>Fungi</taxon>
        <taxon>Dikarya</taxon>
        <taxon>Ascomycota</taxon>
        <taxon>Pezizomycotina</taxon>
        <taxon>Sordariomycetes</taxon>
        <taxon>Sordariomycetidae</taxon>
        <taxon>Sordariales</taxon>
        <taxon>Podosporaceae</taxon>
        <taxon>Cladorrhinum</taxon>
    </lineage>
</organism>
<evidence type="ECO:0000256" key="1">
    <source>
        <dbReference type="SAM" id="MobiDB-lite"/>
    </source>
</evidence>
<feature type="region of interest" description="Disordered" evidence="1">
    <location>
        <begin position="375"/>
        <end position="405"/>
    </location>
</feature>
<keyword evidence="3" id="KW-1185">Reference proteome</keyword>
<protein>
    <submittedName>
        <fullName evidence="2">Uncharacterized protein</fullName>
    </submittedName>
</protein>
<feature type="compositionally biased region" description="Polar residues" evidence="1">
    <location>
        <begin position="270"/>
        <end position="279"/>
    </location>
</feature>
<accession>A0AAV9HAS3</accession>
<feature type="compositionally biased region" description="Basic and acidic residues" evidence="1">
    <location>
        <begin position="148"/>
        <end position="157"/>
    </location>
</feature>
<feature type="region of interest" description="Disordered" evidence="1">
    <location>
        <begin position="35"/>
        <end position="213"/>
    </location>
</feature>
<reference evidence="2" key="2">
    <citation type="submission" date="2023-06" db="EMBL/GenBank/DDBJ databases">
        <authorList>
            <consortium name="Lawrence Berkeley National Laboratory"/>
            <person name="Mondo S.J."/>
            <person name="Hensen N."/>
            <person name="Bonometti L."/>
            <person name="Westerberg I."/>
            <person name="Brannstrom I.O."/>
            <person name="Guillou S."/>
            <person name="Cros-Aarteil S."/>
            <person name="Calhoun S."/>
            <person name="Haridas S."/>
            <person name="Kuo A."/>
            <person name="Pangilinan J."/>
            <person name="Riley R."/>
            <person name="Labutti K."/>
            <person name="Andreopoulos B."/>
            <person name="Lipzen A."/>
            <person name="Chen C."/>
            <person name="Yanf M."/>
            <person name="Daum C."/>
            <person name="Ng V."/>
            <person name="Clum A."/>
            <person name="Steindorff A."/>
            <person name="Ohm R."/>
            <person name="Martin F."/>
            <person name="Silar P."/>
            <person name="Natvig D."/>
            <person name="Lalanne C."/>
            <person name="Gautier V."/>
            <person name="Ament-Velasquez S.L."/>
            <person name="Kruys A."/>
            <person name="Hutchinson M.I."/>
            <person name="Powell A.J."/>
            <person name="Barry K."/>
            <person name="Miller A.N."/>
            <person name="Grigoriev I.V."/>
            <person name="Debuchy R."/>
            <person name="Gladieux P."/>
            <person name="Thoren M.H."/>
            <person name="Johannesson H."/>
        </authorList>
    </citation>
    <scope>NUCLEOTIDE SEQUENCE</scope>
    <source>
        <strain evidence="2">PSN324</strain>
    </source>
</reference>
<feature type="compositionally biased region" description="Basic and acidic residues" evidence="1">
    <location>
        <begin position="163"/>
        <end position="172"/>
    </location>
</feature>
<feature type="compositionally biased region" description="Polar residues" evidence="1">
    <location>
        <begin position="35"/>
        <end position="44"/>
    </location>
</feature>
<dbReference type="Proteomes" id="UP001321749">
    <property type="component" value="Unassembled WGS sequence"/>
</dbReference>
<evidence type="ECO:0000313" key="2">
    <source>
        <dbReference type="EMBL" id="KAK4457707.1"/>
    </source>
</evidence>
<feature type="compositionally biased region" description="Polar residues" evidence="1">
    <location>
        <begin position="120"/>
        <end position="132"/>
    </location>
</feature>
<dbReference type="EMBL" id="MU865101">
    <property type="protein sequence ID" value="KAK4457707.1"/>
    <property type="molecule type" value="Genomic_DNA"/>
</dbReference>
<feature type="compositionally biased region" description="Basic and acidic residues" evidence="1">
    <location>
        <begin position="193"/>
        <end position="202"/>
    </location>
</feature>
<name>A0AAV9HAS3_9PEZI</name>
<feature type="region of interest" description="Disordered" evidence="1">
    <location>
        <begin position="270"/>
        <end position="290"/>
    </location>
</feature>
<feature type="compositionally biased region" description="Acidic residues" evidence="1">
    <location>
        <begin position="382"/>
        <end position="402"/>
    </location>
</feature>
<reference evidence="2" key="1">
    <citation type="journal article" date="2023" name="Mol. Phylogenet. Evol.">
        <title>Genome-scale phylogeny and comparative genomics of the fungal order Sordariales.</title>
        <authorList>
            <person name="Hensen N."/>
            <person name="Bonometti L."/>
            <person name="Westerberg I."/>
            <person name="Brannstrom I.O."/>
            <person name="Guillou S."/>
            <person name="Cros-Aarteil S."/>
            <person name="Calhoun S."/>
            <person name="Haridas S."/>
            <person name="Kuo A."/>
            <person name="Mondo S."/>
            <person name="Pangilinan J."/>
            <person name="Riley R."/>
            <person name="LaButti K."/>
            <person name="Andreopoulos B."/>
            <person name="Lipzen A."/>
            <person name="Chen C."/>
            <person name="Yan M."/>
            <person name="Daum C."/>
            <person name="Ng V."/>
            <person name="Clum A."/>
            <person name="Steindorff A."/>
            <person name="Ohm R.A."/>
            <person name="Martin F."/>
            <person name="Silar P."/>
            <person name="Natvig D.O."/>
            <person name="Lalanne C."/>
            <person name="Gautier V."/>
            <person name="Ament-Velasquez S.L."/>
            <person name="Kruys A."/>
            <person name="Hutchinson M.I."/>
            <person name="Powell A.J."/>
            <person name="Barry K."/>
            <person name="Miller A.N."/>
            <person name="Grigoriev I.V."/>
            <person name="Debuchy R."/>
            <person name="Gladieux P."/>
            <person name="Hiltunen Thoren M."/>
            <person name="Johannesson H."/>
        </authorList>
    </citation>
    <scope>NUCLEOTIDE SEQUENCE</scope>
    <source>
        <strain evidence="2">PSN324</strain>
    </source>
</reference>
<feature type="region of interest" description="Disordered" evidence="1">
    <location>
        <begin position="1"/>
        <end position="23"/>
    </location>
</feature>
<proteinExistence type="predicted"/>
<comment type="caution">
    <text evidence="2">The sequence shown here is derived from an EMBL/GenBank/DDBJ whole genome shotgun (WGS) entry which is preliminary data.</text>
</comment>
<evidence type="ECO:0000313" key="3">
    <source>
        <dbReference type="Proteomes" id="UP001321749"/>
    </source>
</evidence>
<sequence>MRPHQQVLDPVDQKSTGKKVPNWASNEFTLATALQRSRSRSLNLEVSKETEQSNSVPGRAPIDLGLPTPASRRSRSLSPIPESGDLKKTRQKKIPNPLPVELQLPVPSCSLGNLTEPRKSSSGTHVAQSSPLARTGNIDTGGIKSSVYRKEMISDGAREDEEKELHNEKGNNDDVDNLGKSIKNTLKNTPRADGIDGRKDEGPAVPGAFVDPRSIIPRSGMVCESAAATRAAAAGREAHTALDESWIDPEIPYAEYLRILPAAVGESVQENTTGLSGTEGQKVPPPLPPPQSPKVFAVVPGTPASPLRDDGGGNKFVDFSVCSPGLKMAVPDRLGEAGDPEVSWSVAYVPPEEEEEGKKKKENRIIPFSVYFDYGAPGLAEGQDDGDDDDDYEEEEEEDNDDLEKFCRELEELKKKAEEEKKKMKKEQQQE</sequence>
<gene>
    <name evidence="2" type="ORF">QBC42DRAFT_291315</name>
</gene>